<dbReference type="Proteomes" id="UP001147747">
    <property type="component" value="Unassembled WGS sequence"/>
</dbReference>
<accession>A0A9X0B5E9</accession>
<dbReference type="AlphaFoldDB" id="A0A9X0B5E9"/>
<dbReference type="GeneID" id="81374889"/>
<reference evidence="1" key="2">
    <citation type="journal article" date="2023" name="IMA Fungus">
        <title>Comparative genomic study of the Penicillium genus elucidates a diverse pangenome and 15 lateral gene transfer events.</title>
        <authorList>
            <person name="Petersen C."/>
            <person name="Sorensen T."/>
            <person name="Nielsen M.R."/>
            <person name="Sondergaard T.E."/>
            <person name="Sorensen J.L."/>
            <person name="Fitzpatrick D.A."/>
            <person name="Frisvad J.C."/>
            <person name="Nielsen K.L."/>
        </authorList>
    </citation>
    <scope>NUCLEOTIDE SEQUENCE</scope>
    <source>
        <strain evidence="1">IBT 29677</strain>
    </source>
</reference>
<proteinExistence type="predicted"/>
<keyword evidence="2" id="KW-1185">Reference proteome</keyword>
<sequence length="91" mass="9798">MRQRYAQGNAIEREDVCEETKCEGCREKLMTEGKEGVVEVSECVREKEEAEALAGVKVVDDGKCGAEPPRAGAIAGTAGRCDWPGLAWLGL</sequence>
<evidence type="ECO:0000313" key="1">
    <source>
        <dbReference type="EMBL" id="KAJ5388731.1"/>
    </source>
</evidence>
<dbReference type="EMBL" id="JAPZBU010000009">
    <property type="protein sequence ID" value="KAJ5388731.1"/>
    <property type="molecule type" value="Genomic_DNA"/>
</dbReference>
<protein>
    <submittedName>
        <fullName evidence="1">Uncharacterized protein</fullName>
    </submittedName>
</protein>
<name>A0A9X0B5E9_9EURO</name>
<comment type="caution">
    <text evidence="1">The sequence shown here is derived from an EMBL/GenBank/DDBJ whole genome shotgun (WGS) entry which is preliminary data.</text>
</comment>
<dbReference type="RefSeq" id="XP_056486529.1">
    <property type="nucleotide sequence ID" value="XM_056635909.1"/>
</dbReference>
<evidence type="ECO:0000313" key="2">
    <source>
        <dbReference type="Proteomes" id="UP001147747"/>
    </source>
</evidence>
<gene>
    <name evidence="1" type="ORF">N7509_011272</name>
</gene>
<reference evidence="1" key="1">
    <citation type="submission" date="2022-12" db="EMBL/GenBank/DDBJ databases">
        <authorList>
            <person name="Petersen C."/>
        </authorList>
    </citation>
    <scope>NUCLEOTIDE SEQUENCE</scope>
    <source>
        <strain evidence="1">IBT 29677</strain>
    </source>
</reference>
<organism evidence="1 2">
    <name type="scientific">Penicillium cosmopolitanum</name>
    <dbReference type="NCBI Taxonomy" id="1131564"/>
    <lineage>
        <taxon>Eukaryota</taxon>
        <taxon>Fungi</taxon>
        <taxon>Dikarya</taxon>
        <taxon>Ascomycota</taxon>
        <taxon>Pezizomycotina</taxon>
        <taxon>Eurotiomycetes</taxon>
        <taxon>Eurotiomycetidae</taxon>
        <taxon>Eurotiales</taxon>
        <taxon>Aspergillaceae</taxon>
        <taxon>Penicillium</taxon>
    </lineage>
</organism>